<keyword evidence="1" id="KW-0472">Membrane</keyword>
<evidence type="ECO:0000256" key="1">
    <source>
        <dbReference type="SAM" id="Phobius"/>
    </source>
</evidence>
<accession>A0A0G4JXV0</accession>
<keyword evidence="1" id="KW-0812">Transmembrane</keyword>
<feature type="transmembrane region" description="Helical" evidence="1">
    <location>
        <begin position="6"/>
        <end position="22"/>
    </location>
</feature>
<dbReference type="EMBL" id="CGIG01000001">
    <property type="protein sequence ID" value="CPR18541.1"/>
    <property type="molecule type" value="Genomic_DNA"/>
</dbReference>
<dbReference type="RefSeq" id="WP_390223765.1">
    <property type="nucleotide sequence ID" value="NZ_JAVCYW010000095.1"/>
</dbReference>
<keyword evidence="3" id="KW-1185">Reference proteome</keyword>
<protein>
    <submittedName>
        <fullName evidence="2">Uncharacterized protein</fullName>
    </submittedName>
</protein>
<dbReference type="AlphaFoldDB" id="A0A0G4JXV0"/>
<evidence type="ECO:0000313" key="2">
    <source>
        <dbReference type="EMBL" id="CPR18541.1"/>
    </source>
</evidence>
<evidence type="ECO:0000313" key="3">
    <source>
        <dbReference type="Proteomes" id="UP000044377"/>
    </source>
</evidence>
<feature type="transmembrane region" description="Helical" evidence="1">
    <location>
        <begin position="197"/>
        <end position="216"/>
    </location>
</feature>
<feature type="transmembrane region" description="Helical" evidence="1">
    <location>
        <begin position="173"/>
        <end position="190"/>
    </location>
</feature>
<sequence>MDLLAIKLAVTPVLMLVVSLAVRKWGGFVGGLLSGMPLTSGPVALFLAIEQGPQFAAKAASGALSGLAAVLLTYLFYLVVAGSLSVSASCVGALVFFGVISLLLLVSGSPVGAIIISLVAIAAIIRLTNRGEQEIRKSAVPFWDIPLRMLTSTALLFAITGSAHIIGPHISGILSPFPVIAWPLTVFAHLQGGRSEMAAVVRGNAVSAIGVIIFYVTIRELILQSGLLTTFVVAFTASVLTTTLLAEVMRRSAQRERLVK</sequence>
<feature type="transmembrane region" description="Helical" evidence="1">
    <location>
        <begin position="222"/>
        <end position="246"/>
    </location>
</feature>
<feature type="transmembrane region" description="Helical" evidence="1">
    <location>
        <begin position="84"/>
        <end position="105"/>
    </location>
</feature>
<dbReference type="Proteomes" id="UP000044377">
    <property type="component" value="Unassembled WGS sequence"/>
</dbReference>
<feature type="transmembrane region" description="Helical" evidence="1">
    <location>
        <begin position="149"/>
        <end position="167"/>
    </location>
</feature>
<gene>
    <name evidence="2" type="ORF">BN1221_03268</name>
</gene>
<organism evidence="2 3">
    <name type="scientific">Brenneria goodwinii</name>
    <dbReference type="NCBI Taxonomy" id="1109412"/>
    <lineage>
        <taxon>Bacteria</taxon>
        <taxon>Pseudomonadati</taxon>
        <taxon>Pseudomonadota</taxon>
        <taxon>Gammaproteobacteria</taxon>
        <taxon>Enterobacterales</taxon>
        <taxon>Pectobacteriaceae</taxon>
        <taxon>Brenneria</taxon>
    </lineage>
</organism>
<feature type="transmembrane region" description="Helical" evidence="1">
    <location>
        <begin position="55"/>
        <end position="77"/>
    </location>
</feature>
<reference evidence="3" key="1">
    <citation type="submission" date="2015-01" db="EMBL/GenBank/DDBJ databases">
        <authorList>
            <person name="Paterson Steve"/>
        </authorList>
    </citation>
    <scope>NUCLEOTIDE SEQUENCE [LARGE SCALE GENOMIC DNA]</scope>
    <source>
        <strain evidence="3">OBR1</strain>
    </source>
</reference>
<proteinExistence type="predicted"/>
<feature type="transmembrane region" description="Helical" evidence="1">
    <location>
        <begin position="29"/>
        <end position="49"/>
    </location>
</feature>
<keyword evidence="1" id="KW-1133">Transmembrane helix</keyword>
<name>A0A0G4JXV0_9GAMM</name>